<comment type="caution">
    <text evidence="4">The sequence shown here is derived from an EMBL/GenBank/DDBJ whole genome shotgun (WGS) entry which is preliminary data.</text>
</comment>
<dbReference type="SUPFAM" id="SSF55383">
    <property type="entry name" value="Copper amine oxidase, domain N"/>
    <property type="match status" value="1"/>
</dbReference>
<keyword evidence="5" id="KW-1185">Reference proteome</keyword>
<proteinExistence type="predicted"/>
<dbReference type="Proteomes" id="UP001527882">
    <property type="component" value="Unassembled WGS sequence"/>
</dbReference>
<dbReference type="Pfam" id="PF07833">
    <property type="entry name" value="Cu_amine_oxidN1"/>
    <property type="match status" value="1"/>
</dbReference>
<dbReference type="InterPro" id="IPR007312">
    <property type="entry name" value="Phosphoesterase"/>
</dbReference>
<evidence type="ECO:0000256" key="2">
    <source>
        <dbReference type="SAM" id="SignalP"/>
    </source>
</evidence>
<organism evidence="4 5">
    <name type="scientific">Paenibacillus gyeongsangnamensis</name>
    <dbReference type="NCBI Taxonomy" id="3388067"/>
    <lineage>
        <taxon>Bacteria</taxon>
        <taxon>Bacillati</taxon>
        <taxon>Bacillota</taxon>
        <taxon>Bacilli</taxon>
        <taxon>Bacillales</taxon>
        <taxon>Paenibacillaceae</taxon>
        <taxon>Paenibacillus</taxon>
    </lineage>
</organism>
<evidence type="ECO:0000259" key="3">
    <source>
        <dbReference type="Pfam" id="PF07833"/>
    </source>
</evidence>
<accession>A0ABT4QA99</accession>
<evidence type="ECO:0000313" key="5">
    <source>
        <dbReference type="Proteomes" id="UP001527882"/>
    </source>
</evidence>
<dbReference type="Gene3D" id="3.40.720.10">
    <property type="entry name" value="Alkaline Phosphatase, subunit A"/>
    <property type="match status" value="2"/>
</dbReference>
<dbReference type="InterPro" id="IPR012854">
    <property type="entry name" value="Cu_amine_oxidase-like_N"/>
</dbReference>
<keyword evidence="1" id="KW-0378">Hydrolase</keyword>
<dbReference type="RefSeq" id="WP_269882290.1">
    <property type="nucleotide sequence ID" value="NZ_JAQAGZ010000009.1"/>
</dbReference>
<reference evidence="4 5" key="1">
    <citation type="submission" date="2022-12" db="EMBL/GenBank/DDBJ databases">
        <title>Draft genome sequence of Paenibacillus sp. dW9.</title>
        <authorList>
            <person name="Choi E.-W."/>
            <person name="Kim D.-U."/>
        </authorList>
    </citation>
    <scope>NUCLEOTIDE SEQUENCE [LARGE SCALE GENOMIC DNA]</scope>
    <source>
        <strain evidence="5">dW9</strain>
    </source>
</reference>
<gene>
    <name evidence="4" type="ORF">O9H85_15260</name>
</gene>
<feature type="domain" description="Copper amine oxidase-like N-terminal" evidence="3">
    <location>
        <begin position="460"/>
        <end position="544"/>
    </location>
</feature>
<dbReference type="PANTHER" id="PTHR31956">
    <property type="entry name" value="NON-SPECIFIC PHOSPHOLIPASE C4-RELATED"/>
    <property type="match status" value="1"/>
</dbReference>
<keyword evidence="2" id="KW-0732">Signal</keyword>
<dbReference type="Gene3D" id="3.30.457.10">
    <property type="entry name" value="Copper amine oxidase-like, N-terminal domain"/>
    <property type="match status" value="1"/>
</dbReference>
<dbReference type="CDD" id="cd16013">
    <property type="entry name" value="AcpA"/>
    <property type="match status" value="1"/>
</dbReference>
<dbReference type="PANTHER" id="PTHR31956:SF1">
    <property type="entry name" value="NON-SPECIFIC PHOSPHOLIPASE C1"/>
    <property type="match status" value="1"/>
</dbReference>
<sequence length="555" mass="60614">MKKTVHYSLLASLTLGLLFPYASARAADSPSPATASPVKHLVVIFQENRSFDNYFGTYPNAPGFRPLPGTPAAEGIPQGSYNLDENGKQVAPFLFSNEELQTADVNHNFDDMAKAVNGGKMDGFYMASENHAKGTGRIAMGYYDYNALPAYWQYAQHFSMADHFFQPIFGPSTPGALYLVAAQSGNAGNAIKGDPVPAFGPLGGDGGKRWEPLTYANIGDKLSAKGISWSWYQGGYAAADQTYSSHHNPFQYFKNYDTGAYASNLKDYNDFKKDLDNRSLPAVSYVKGAYGDDEHPGLGNQSTPTAEDFSVQTINDLMRTDYWKDTAVIITYDESGGYWDHMAPPQLQPSPDGLAGAGPRIPMILVSPYSKMNFVSHTTYDHTSILKFIEWNWGVDALNSRDASVSNITDMFDFDHPNFAPYVYPLQQIHTNPYGTAAAVQFNNAPLAQTIIGEYAFYDKDKQLMIPVTDLARSLNAVVSYNPDTKTVTLAYNNHSVDLKLNSDQASADGAGVTLEKAVWVSSSSHAYLSQAAVHNLPGVSLTKNAQGVVVIETK</sequence>
<dbReference type="EMBL" id="JAQAGZ010000009">
    <property type="protein sequence ID" value="MCZ8513766.1"/>
    <property type="molecule type" value="Genomic_DNA"/>
</dbReference>
<name>A0ABT4QA99_9BACL</name>
<evidence type="ECO:0000256" key="1">
    <source>
        <dbReference type="ARBA" id="ARBA00022801"/>
    </source>
</evidence>
<dbReference type="Pfam" id="PF04185">
    <property type="entry name" value="Phosphoesterase"/>
    <property type="match status" value="1"/>
</dbReference>
<feature type="chain" id="PRO_5046036126" evidence="2">
    <location>
        <begin position="27"/>
        <end position="555"/>
    </location>
</feature>
<dbReference type="InterPro" id="IPR036582">
    <property type="entry name" value="Mao_N_sf"/>
</dbReference>
<protein>
    <submittedName>
        <fullName evidence="4">Stalk domain-containing protein</fullName>
    </submittedName>
</protein>
<feature type="signal peptide" evidence="2">
    <location>
        <begin position="1"/>
        <end position="26"/>
    </location>
</feature>
<evidence type="ECO:0000313" key="4">
    <source>
        <dbReference type="EMBL" id="MCZ8513766.1"/>
    </source>
</evidence>
<dbReference type="InterPro" id="IPR017850">
    <property type="entry name" value="Alkaline_phosphatase_core_sf"/>
</dbReference>